<evidence type="ECO:0000256" key="1">
    <source>
        <dbReference type="PROSITE-ProRule" id="PRU00339"/>
    </source>
</evidence>
<dbReference type="PROSITE" id="PS50005">
    <property type="entry name" value="TPR"/>
    <property type="match status" value="1"/>
</dbReference>
<dbReference type="InterPro" id="IPR019734">
    <property type="entry name" value="TPR_rpt"/>
</dbReference>
<dbReference type="OrthoDB" id="1462345at2"/>
<dbReference type="EMBL" id="QUNF01000002">
    <property type="protein sequence ID" value="REG92851.1"/>
    <property type="molecule type" value="Genomic_DNA"/>
</dbReference>
<dbReference type="Proteomes" id="UP000256405">
    <property type="component" value="Unassembled WGS sequence"/>
</dbReference>
<proteinExistence type="predicted"/>
<protein>
    <submittedName>
        <fullName evidence="2">Uncharacterized protein</fullName>
    </submittedName>
</protein>
<dbReference type="RefSeq" id="WP_140160505.1">
    <property type="nucleotide sequence ID" value="NZ_MSSW01000003.1"/>
</dbReference>
<keyword evidence="3" id="KW-1185">Reference proteome</keyword>
<sequence length="388" mass="44129">MTLQQLIRPLFKFLLFNFVTFFTLSANAQFQIVGMQFNGNSADAVNLTIIAPNGTPFTGIVPYDQSKPYNSGTTFKTPANTSIAILYKGQTQIMDPNSVLKVSIVKNGVVAQTLTGRVKHVLKDVKSKLGFYKAGNGYTWAHAEGTEFYVEAFQKSKKAKFTTEEGTIAIIQEVPISINEAAKNEKTRGNRGEGRELTTTKKIYSSAGEEYIAGNVDSISYRTYEEALQAFEQEINQKEGQGNFFMEEMADDFTLLGELYLDNGQYDQAIEPLRKAVYYNSEANPEDLMFLESYLYLAEALRYSSNEEDFNEGVNFAQKIIQTLTEVLDEYTEEYNYALELEDYDYAWDLCYELVDINEYLGWSYDLLDQTSQADHYYQASDDYHSHL</sequence>
<name>A0A3E0E3S4_9BACT</name>
<accession>A0A3E0E3S4</accession>
<reference evidence="2 3" key="1">
    <citation type="submission" date="2018-08" db="EMBL/GenBank/DDBJ databases">
        <title>Genomic Encyclopedia of Archaeal and Bacterial Type Strains, Phase II (KMG-II): from individual species to whole genera.</title>
        <authorList>
            <person name="Goeker M."/>
        </authorList>
    </citation>
    <scope>NUCLEOTIDE SEQUENCE [LARGE SCALE GENOMIC DNA]</scope>
    <source>
        <strain evidence="2 3">DSM 15986</strain>
    </source>
</reference>
<evidence type="ECO:0000313" key="2">
    <source>
        <dbReference type="EMBL" id="REG92851.1"/>
    </source>
</evidence>
<dbReference type="AlphaFoldDB" id="A0A3E0E3S4"/>
<gene>
    <name evidence="2" type="ORF">C8N25_102254</name>
</gene>
<organism evidence="2 3">
    <name type="scientific">Algoriphagus antarcticus</name>
    <dbReference type="NCBI Taxonomy" id="238540"/>
    <lineage>
        <taxon>Bacteria</taxon>
        <taxon>Pseudomonadati</taxon>
        <taxon>Bacteroidota</taxon>
        <taxon>Cytophagia</taxon>
        <taxon>Cytophagales</taxon>
        <taxon>Cyclobacteriaceae</taxon>
        <taxon>Algoriphagus</taxon>
    </lineage>
</organism>
<comment type="caution">
    <text evidence="2">The sequence shown here is derived from an EMBL/GenBank/DDBJ whole genome shotgun (WGS) entry which is preliminary data.</text>
</comment>
<dbReference type="Gene3D" id="1.25.40.10">
    <property type="entry name" value="Tetratricopeptide repeat domain"/>
    <property type="match status" value="1"/>
</dbReference>
<dbReference type="SUPFAM" id="SSF48452">
    <property type="entry name" value="TPR-like"/>
    <property type="match status" value="1"/>
</dbReference>
<evidence type="ECO:0000313" key="3">
    <source>
        <dbReference type="Proteomes" id="UP000256405"/>
    </source>
</evidence>
<dbReference type="InterPro" id="IPR011990">
    <property type="entry name" value="TPR-like_helical_dom_sf"/>
</dbReference>
<keyword evidence="1" id="KW-0802">TPR repeat</keyword>
<feature type="repeat" description="TPR" evidence="1">
    <location>
        <begin position="250"/>
        <end position="283"/>
    </location>
</feature>